<sequence length="125" mass="14388">MSEIKKDLTESEKTNLAGSKAKGQRPYFLVDKQTEQALSVAMTLAMELSVTKERLSSLECMLVDKGMIEKAELDQYQPSKEEVAKRSLETQAYLARVLRIMQQDKEELERDDPDMQTVQDELTKW</sequence>
<protein>
    <recommendedName>
        <fullName evidence="4">Terminase small subunit</fullName>
    </recommendedName>
</protein>
<reference evidence="2 3" key="1">
    <citation type="submission" date="2024-03" db="EMBL/GenBank/DDBJ databases">
        <title>Community enrichment and isolation of bacterial strains for fucoidan degradation.</title>
        <authorList>
            <person name="Sichert A."/>
        </authorList>
    </citation>
    <scope>NUCLEOTIDE SEQUENCE [LARGE SCALE GENOMIC DNA]</scope>
    <source>
        <strain evidence="2 3">AS12</strain>
    </source>
</reference>
<feature type="compositionally biased region" description="Polar residues" evidence="1">
    <location>
        <begin position="116"/>
        <end position="125"/>
    </location>
</feature>
<evidence type="ECO:0000256" key="1">
    <source>
        <dbReference type="SAM" id="MobiDB-lite"/>
    </source>
</evidence>
<feature type="region of interest" description="Disordered" evidence="1">
    <location>
        <begin position="1"/>
        <end position="22"/>
    </location>
</feature>
<dbReference type="EMBL" id="JBBMQS010000002">
    <property type="protein sequence ID" value="MEM5496502.1"/>
    <property type="molecule type" value="Genomic_DNA"/>
</dbReference>
<gene>
    <name evidence="2" type="ORF">WNY77_03730</name>
</gene>
<keyword evidence="3" id="KW-1185">Reference proteome</keyword>
<feature type="compositionally biased region" description="Basic and acidic residues" evidence="1">
    <location>
        <begin position="1"/>
        <end position="13"/>
    </location>
</feature>
<evidence type="ECO:0000313" key="3">
    <source>
        <dbReference type="Proteomes" id="UP001461163"/>
    </source>
</evidence>
<dbReference type="Proteomes" id="UP001461163">
    <property type="component" value="Unassembled WGS sequence"/>
</dbReference>
<evidence type="ECO:0008006" key="4">
    <source>
        <dbReference type="Google" id="ProtNLM"/>
    </source>
</evidence>
<dbReference type="RefSeq" id="WP_342880931.1">
    <property type="nucleotide sequence ID" value="NZ_JBBMQS010000002.1"/>
</dbReference>
<name>A0ABU9SRI6_9ALTE</name>
<feature type="region of interest" description="Disordered" evidence="1">
    <location>
        <begin position="105"/>
        <end position="125"/>
    </location>
</feature>
<proteinExistence type="predicted"/>
<accession>A0ABU9SRI6</accession>
<evidence type="ECO:0000313" key="2">
    <source>
        <dbReference type="EMBL" id="MEM5496502.1"/>
    </source>
</evidence>
<organism evidence="2 3">
    <name type="scientific">Paraglaciecola mesophila</name>
    <dbReference type="NCBI Taxonomy" id="197222"/>
    <lineage>
        <taxon>Bacteria</taxon>
        <taxon>Pseudomonadati</taxon>
        <taxon>Pseudomonadota</taxon>
        <taxon>Gammaproteobacteria</taxon>
        <taxon>Alteromonadales</taxon>
        <taxon>Alteromonadaceae</taxon>
        <taxon>Paraglaciecola</taxon>
    </lineage>
</organism>
<comment type="caution">
    <text evidence="2">The sequence shown here is derived from an EMBL/GenBank/DDBJ whole genome shotgun (WGS) entry which is preliminary data.</text>
</comment>